<evidence type="ECO:0000313" key="3">
    <source>
        <dbReference type="Proteomes" id="UP001190700"/>
    </source>
</evidence>
<name>A0AAE0FY94_9CHLO</name>
<organism evidence="2 3">
    <name type="scientific">Cymbomonas tetramitiformis</name>
    <dbReference type="NCBI Taxonomy" id="36881"/>
    <lineage>
        <taxon>Eukaryota</taxon>
        <taxon>Viridiplantae</taxon>
        <taxon>Chlorophyta</taxon>
        <taxon>Pyramimonadophyceae</taxon>
        <taxon>Pyramimonadales</taxon>
        <taxon>Pyramimonadaceae</taxon>
        <taxon>Cymbomonas</taxon>
    </lineage>
</organism>
<comment type="caution">
    <text evidence="2">The sequence shown here is derived from an EMBL/GenBank/DDBJ whole genome shotgun (WGS) entry which is preliminary data.</text>
</comment>
<evidence type="ECO:0000256" key="1">
    <source>
        <dbReference type="SAM" id="MobiDB-lite"/>
    </source>
</evidence>
<dbReference type="Proteomes" id="UP001190700">
    <property type="component" value="Unassembled WGS sequence"/>
</dbReference>
<gene>
    <name evidence="2" type="ORF">CYMTET_23416</name>
</gene>
<feature type="compositionally biased region" description="Acidic residues" evidence="1">
    <location>
        <begin position="550"/>
        <end position="566"/>
    </location>
</feature>
<proteinExistence type="predicted"/>
<feature type="region of interest" description="Disordered" evidence="1">
    <location>
        <begin position="201"/>
        <end position="227"/>
    </location>
</feature>
<accession>A0AAE0FY94</accession>
<dbReference type="EMBL" id="LGRX02012042">
    <property type="protein sequence ID" value="KAK3268060.1"/>
    <property type="molecule type" value="Genomic_DNA"/>
</dbReference>
<protein>
    <submittedName>
        <fullName evidence="2">Uncharacterized protein</fullName>
    </submittedName>
</protein>
<feature type="region of interest" description="Disordered" evidence="1">
    <location>
        <begin position="534"/>
        <end position="566"/>
    </location>
</feature>
<sequence>MAKSLVDDLINEAFGEACRRARQRKISKVQERITTREGTPVAAGDKTIRESGKRKQDRLLTSVQKQQTAHSSAIDLRVENKGSAKRRKFNDKQRAEVLHLLEAVEQDPSINNKMGHVAKLSGITQGMVSSWSKRRDEIFQGAADETLSKLFRKAQTKQNTCYWPLAEAQLFKEFKARRARNRRVPKRWLIIRMRALIREHHPDSSHEFQDRGTKRRPDPDNDASLLHEDDLRHSKWGRFPPHARLNVDQVPMPFVFHAGGCDTYDIKGAKRVQVSENGGGSMSKRQATAQLAFRPIRAIRKKDGSIVELPQPRPAMVFRGKGRVKQEEILAYHPNVDVYWQDNAWVDRVVAPAWAKRTMMQFAKDDAATYAKAGLEDLAPTEYLLVQDNLDAQKEETYKQVLLSEVKATSWFGPAQATDLWQPVDQGYGREVKREMDVCQEDWLEDDHNLERWEDNKLTTSDKRVCLTHWLGESCETVNSTCNLFRYFQKGGLMMTVNGEGDGMITPEGTEGYTFPEPDLTPDAVEMLKSVAEEIGEEQAPPDILPERSDGEDEDPCDSDGGAEEYLEGDDETEVAWYLPAGFVVQEQFRDPTDAKGKKALVGRSIMFFWEGAGWCKGVIKTVLTSSQQAKCAGNYEVLYEDGDKANNLLSHRTYSWGDEAEYGSWVLLQKALVEEDPKPTCKEVRAMPREQPQPQELNVHAEGGGEKFSAGARVQDDIFGPATVLYLACTHSVKAGECNSCSRNGTDKAYAVLKFDSGRVGDRRGCEHLSVLQ</sequence>
<evidence type="ECO:0000313" key="2">
    <source>
        <dbReference type="EMBL" id="KAK3268060.1"/>
    </source>
</evidence>
<keyword evidence="3" id="KW-1185">Reference proteome</keyword>
<dbReference type="AlphaFoldDB" id="A0AAE0FY94"/>
<reference evidence="2 3" key="1">
    <citation type="journal article" date="2015" name="Genome Biol. Evol.">
        <title>Comparative Genomics of a Bacterivorous Green Alga Reveals Evolutionary Causalities and Consequences of Phago-Mixotrophic Mode of Nutrition.</title>
        <authorList>
            <person name="Burns J.A."/>
            <person name="Paasch A."/>
            <person name="Narechania A."/>
            <person name="Kim E."/>
        </authorList>
    </citation>
    <scope>NUCLEOTIDE SEQUENCE [LARGE SCALE GENOMIC DNA]</scope>
    <source>
        <strain evidence="2 3">PLY_AMNH</strain>
    </source>
</reference>